<keyword evidence="2" id="KW-1185">Reference proteome</keyword>
<reference evidence="1 2" key="1">
    <citation type="submission" date="2018-11" db="EMBL/GenBank/DDBJ databases">
        <title>Sequencing the genomes of 1000 actinobacteria strains.</title>
        <authorList>
            <person name="Klenk H.-P."/>
        </authorList>
    </citation>
    <scope>NUCLEOTIDE SEQUENCE [LARGE SCALE GENOMIC DNA]</scope>
    <source>
        <strain evidence="1 2">DSM 44254</strain>
    </source>
</reference>
<evidence type="ECO:0000313" key="2">
    <source>
        <dbReference type="Proteomes" id="UP000272400"/>
    </source>
</evidence>
<evidence type="ECO:0000313" key="1">
    <source>
        <dbReference type="EMBL" id="ROO86620.1"/>
    </source>
</evidence>
<dbReference type="InterPro" id="IPR035944">
    <property type="entry name" value="YfbM-like_sf"/>
</dbReference>
<dbReference type="EMBL" id="RJKE01000001">
    <property type="protein sequence ID" value="ROO86620.1"/>
    <property type="molecule type" value="Genomic_DNA"/>
</dbReference>
<dbReference type="Gene3D" id="3.40.1760.10">
    <property type="entry name" value="YfbM-like super family"/>
    <property type="match status" value="1"/>
</dbReference>
<comment type="caution">
    <text evidence="1">The sequence shown here is derived from an EMBL/GenBank/DDBJ whole genome shotgun (WGS) entry which is preliminary data.</text>
</comment>
<protein>
    <submittedName>
        <fullName evidence="1">Uncharacterized protein DUF1877</fullName>
    </submittedName>
</protein>
<name>A0A3N1CZA6_9ACTN</name>
<dbReference type="Pfam" id="PF08974">
    <property type="entry name" value="DUF1877"/>
    <property type="match status" value="1"/>
</dbReference>
<dbReference type="InterPro" id="IPR015068">
    <property type="entry name" value="DUF1877"/>
</dbReference>
<organism evidence="1 2">
    <name type="scientific">Actinocorallia herbida</name>
    <dbReference type="NCBI Taxonomy" id="58109"/>
    <lineage>
        <taxon>Bacteria</taxon>
        <taxon>Bacillati</taxon>
        <taxon>Actinomycetota</taxon>
        <taxon>Actinomycetes</taxon>
        <taxon>Streptosporangiales</taxon>
        <taxon>Thermomonosporaceae</taxon>
        <taxon>Actinocorallia</taxon>
    </lineage>
</organism>
<dbReference type="RefSeq" id="WP_123666002.1">
    <property type="nucleotide sequence ID" value="NZ_RJKE01000001.1"/>
</dbReference>
<proteinExistence type="predicted"/>
<dbReference type="Proteomes" id="UP000272400">
    <property type="component" value="Unassembled WGS sequence"/>
</dbReference>
<accession>A0A3N1CZA6</accession>
<gene>
    <name evidence="1" type="ORF">EDD29_4194</name>
</gene>
<sequence length="164" mass="17757">MNGRYARITARKLGAAIVDEKWARGYVEALAEAAAEAPAPPERARTLGIAWTWQALAFLLARAAFPVDLVHGGKEFAADGWGHGPPRYLEPDEVTQAAQALVGTPFTTLAEGLSPADLAAADLYPSAKWTSPDALIEVQSFYEPLRAFVRAAAREREALLLWID</sequence>
<dbReference type="SUPFAM" id="SSF111069">
    <property type="entry name" value="Hypothetical protein yfbM"/>
    <property type="match status" value="1"/>
</dbReference>
<dbReference type="AlphaFoldDB" id="A0A3N1CZA6"/>